<dbReference type="GO" id="GO:0016579">
    <property type="term" value="P:protein deubiquitination"/>
    <property type="evidence" value="ECO:0007669"/>
    <property type="project" value="InterPro"/>
</dbReference>
<evidence type="ECO:0000256" key="9">
    <source>
        <dbReference type="ARBA" id="ARBA00041300"/>
    </source>
</evidence>
<dbReference type="Gene3D" id="3.90.70.10">
    <property type="entry name" value="Cysteine proteinases"/>
    <property type="match status" value="1"/>
</dbReference>
<evidence type="ECO:0000256" key="8">
    <source>
        <dbReference type="ARBA" id="ARBA00039432"/>
    </source>
</evidence>
<dbReference type="InterPro" id="IPR001394">
    <property type="entry name" value="Peptidase_C19_UCH"/>
</dbReference>
<dbReference type="PROSITE" id="PS50235">
    <property type="entry name" value="USP_3"/>
    <property type="match status" value="1"/>
</dbReference>
<dbReference type="GO" id="GO:0005829">
    <property type="term" value="C:cytosol"/>
    <property type="evidence" value="ECO:0007669"/>
    <property type="project" value="TreeGrafter"/>
</dbReference>
<dbReference type="InterPro" id="IPR018200">
    <property type="entry name" value="USP_CS"/>
</dbReference>
<evidence type="ECO:0000256" key="12">
    <source>
        <dbReference type="ARBA" id="ARBA00043009"/>
    </source>
</evidence>
<evidence type="ECO:0000256" key="7">
    <source>
        <dbReference type="ARBA" id="ARBA00022807"/>
    </source>
</evidence>
<dbReference type="GO" id="GO:0005634">
    <property type="term" value="C:nucleus"/>
    <property type="evidence" value="ECO:0007669"/>
    <property type="project" value="TreeGrafter"/>
</dbReference>
<evidence type="ECO:0000259" key="14">
    <source>
        <dbReference type="PROSITE" id="PS50235"/>
    </source>
</evidence>
<dbReference type="InterPro" id="IPR028889">
    <property type="entry name" value="USP"/>
</dbReference>
<evidence type="ECO:0000256" key="4">
    <source>
        <dbReference type="ARBA" id="ARBA00022670"/>
    </source>
</evidence>
<gene>
    <name evidence="15" type="ORF">GPM918_LOCUS4772</name>
    <name evidence="16" type="ORF">SRO942_LOCUS4773</name>
</gene>
<feature type="compositionally biased region" description="Polar residues" evidence="13">
    <location>
        <begin position="1057"/>
        <end position="1076"/>
    </location>
</feature>
<dbReference type="EMBL" id="CAJNOQ010000656">
    <property type="protein sequence ID" value="CAF0825456.1"/>
    <property type="molecule type" value="Genomic_DNA"/>
</dbReference>
<reference evidence="15" key="1">
    <citation type="submission" date="2021-02" db="EMBL/GenBank/DDBJ databases">
        <authorList>
            <person name="Nowell W R."/>
        </authorList>
    </citation>
    <scope>NUCLEOTIDE SEQUENCE</scope>
</reference>
<comment type="similarity">
    <text evidence="2">Belongs to the peptidase C19 family.</text>
</comment>
<dbReference type="PROSITE" id="PS00973">
    <property type="entry name" value="USP_2"/>
    <property type="match status" value="1"/>
</dbReference>
<dbReference type="GO" id="GO:0004843">
    <property type="term" value="F:cysteine-type deubiquitinase activity"/>
    <property type="evidence" value="ECO:0007669"/>
    <property type="project" value="UniProtKB-EC"/>
</dbReference>
<evidence type="ECO:0000313" key="15">
    <source>
        <dbReference type="EMBL" id="CAF0825456.1"/>
    </source>
</evidence>
<accession>A0A813ULS7</accession>
<evidence type="ECO:0000313" key="16">
    <source>
        <dbReference type="EMBL" id="CAF3612177.1"/>
    </source>
</evidence>
<dbReference type="EMBL" id="CAJOBC010000656">
    <property type="protein sequence ID" value="CAF3612177.1"/>
    <property type="molecule type" value="Genomic_DNA"/>
</dbReference>
<evidence type="ECO:0000313" key="17">
    <source>
        <dbReference type="Proteomes" id="UP000663829"/>
    </source>
</evidence>
<evidence type="ECO:0000256" key="2">
    <source>
        <dbReference type="ARBA" id="ARBA00009085"/>
    </source>
</evidence>
<proteinExistence type="inferred from homology"/>
<feature type="compositionally biased region" description="Low complexity" evidence="13">
    <location>
        <begin position="819"/>
        <end position="829"/>
    </location>
</feature>
<sequence>MKIVVSQVMPEDLGKVCERYLCSRFTSFTNQLIGVEHKRHSILNHKLVFKKYTKNPLDKFRRLYTNTIGSKVKEEIAMPSNNNVVLTAFNNTNSQQLSNGSSDISVSSQASSSDYSPSKSLSSVQSSMSSLTSLSMEPLTEWKLLHERGPPLVQWLINNSHFSGCRVKAEKQFCLFCEAEHVIKLIHRNGISTTNNNTFSSQAVAPTLIVRRIKDISTTFKQGRQEDASEFLICLLDKIVDSCLRSSQPPERLLPSSGINYDKLCHSQTILHDLFGLVLRSRVQCGRCHQTSDTYEVHYMWIVSVRNRYELQQSLQQFICKETLSGENLYRCIKCKILVQATKRYTLHKTPKILLINLKRFEFGKNSHKLSHLVRYAEHLNVYPYLSEETQQTIKQQTSDYRLYAVLVHVGSSMHSGHYYAYVRSPNNLWYKADDTSMIKCQTNEVLNQYGAYILCYMNETQQQHSGNGNGITNGIKIATSKLVMQNGKTNGNTMPFYTSLQVPSKKIPKQVNAQNSLTEQASDNVIKAPFKKPSVIAQNSNSNQLVKTNGSIANGNRPPIVIKIQKKISYLNKQQSPQTSSSPNLNCVSSITSQQSADVSTSNTTPSHVIKSLKSSSTTNISNEEISSKKLNGHTSCSATFVTSTVQSTSSPLKIIIKTSPTKIPSLLNGNGHAKLNGLKSISQHYYNDGDSSSSSPDFLSVEKRIDDIKEKQELVLEETSIVSRVDAQFELIKPGNDQQGVENDISHSMDEQQQIVGEKRKRHHEKKRKKHKHHKRFKHRSRSPTEQNGEDNKTNNSDLKDDDRSHHHHHHHHRSRCLSSSSNRSLSPISREKRQRKKKKKERRRRAEQDDLFGQILFYYAKLMSNISPMTNDEIVNFSEMIQRIRLLDKFTQILLLVTDDLRRSLHKQRMLPKFIEDTFKKPVPRKKEEIMPEIQPEEIEELRLAENIIDKAKRVIESKTGDKQRKTNEDKEKTVTTSKSEARQVQQTVSPVPLSVPPPPQASNQHIRKYTPAHMKAPFRTVPENKRRNSRTHTPTLTSERRRSLSQQRRQQLPASSTITLSRSNTSQSINRESTAIKDNHGLLKETYQAPVQNSNCAPLQSFPSNDLLTIPVETKQNFYQDVPSIDEKLDDTDATNLSELNCSLIKPLRKLWKQNQIYRSKLKQEHERSLKKEPPQFLKRVQNQIYKSNNIDSLRAPDIQSLICLAVKLRLILQYLLQSCKSDDNLLNGIKCLMTLKYYMEYYRSYFKYDVNILISKHHLTHDNELFPSMNDKYNIKHIAKKSSSRYLNSQTNMMISYQKFSQLEALTELKIKEFEYECRLIELELSQKLIYRFQRYTDGSINRKLIPTYRELLSIVTDKQTSAPIIVENNSL</sequence>
<dbReference type="Proteomes" id="UP000663829">
    <property type="component" value="Unassembled WGS sequence"/>
</dbReference>
<protein>
    <recommendedName>
        <fullName evidence="8">Ubiquitin carboxyl-terminal hydrolase 36</fullName>
        <ecNumber evidence="3">3.4.19.12</ecNumber>
    </recommendedName>
    <alternativeName>
        <fullName evidence="11">Deubiquitinating enzyme 36</fullName>
    </alternativeName>
    <alternativeName>
        <fullName evidence="10">Protein scrawny</fullName>
    </alternativeName>
    <alternativeName>
        <fullName evidence="9">Ubiquitin thioesterase 36</fullName>
    </alternativeName>
    <alternativeName>
        <fullName evidence="12">Ubiquitin-specific-processing protease 36</fullName>
    </alternativeName>
</protein>
<dbReference type="Pfam" id="PF00443">
    <property type="entry name" value="UCH"/>
    <property type="match status" value="1"/>
</dbReference>
<feature type="compositionally biased region" description="Low complexity" evidence="13">
    <location>
        <begin position="987"/>
        <end position="996"/>
    </location>
</feature>
<feature type="region of interest" description="Disordered" evidence="13">
    <location>
        <begin position="962"/>
        <end position="1076"/>
    </location>
</feature>
<dbReference type="InterPro" id="IPR050164">
    <property type="entry name" value="Peptidase_C19"/>
</dbReference>
<feature type="domain" description="USP" evidence="14">
    <location>
        <begin position="110"/>
        <end position="460"/>
    </location>
</feature>
<dbReference type="EC" id="3.4.19.12" evidence="3"/>
<keyword evidence="6" id="KW-0378">Hydrolase</keyword>
<keyword evidence="7" id="KW-0788">Thiol protease</keyword>
<feature type="compositionally biased region" description="Basic and acidic residues" evidence="13">
    <location>
        <begin position="792"/>
        <end position="807"/>
    </location>
</feature>
<dbReference type="Proteomes" id="UP000681722">
    <property type="component" value="Unassembled WGS sequence"/>
</dbReference>
<comment type="catalytic activity">
    <reaction evidence="1">
        <text>Thiol-dependent hydrolysis of ester, thioester, amide, peptide and isopeptide bonds formed by the C-terminal Gly of ubiquitin (a 76-residue protein attached to proteins as an intracellular targeting signal).</text>
        <dbReference type="EC" id="3.4.19.12"/>
    </reaction>
</comment>
<feature type="compositionally biased region" description="Basic residues" evidence="13">
    <location>
        <begin position="835"/>
        <end position="848"/>
    </location>
</feature>
<organism evidence="15 17">
    <name type="scientific">Didymodactylos carnosus</name>
    <dbReference type="NCBI Taxonomy" id="1234261"/>
    <lineage>
        <taxon>Eukaryota</taxon>
        <taxon>Metazoa</taxon>
        <taxon>Spiralia</taxon>
        <taxon>Gnathifera</taxon>
        <taxon>Rotifera</taxon>
        <taxon>Eurotatoria</taxon>
        <taxon>Bdelloidea</taxon>
        <taxon>Philodinida</taxon>
        <taxon>Philodinidae</taxon>
        <taxon>Didymodactylos</taxon>
    </lineage>
</organism>
<evidence type="ECO:0000256" key="13">
    <source>
        <dbReference type="SAM" id="MobiDB-lite"/>
    </source>
</evidence>
<evidence type="ECO:0000256" key="1">
    <source>
        <dbReference type="ARBA" id="ARBA00000707"/>
    </source>
</evidence>
<evidence type="ECO:0000256" key="10">
    <source>
        <dbReference type="ARBA" id="ARBA00042154"/>
    </source>
</evidence>
<feature type="region of interest" description="Disordered" evidence="13">
    <location>
        <begin position="736"/>
        <end position="850"/>
    </location>
</feature>
<dbReference type="InterPro" id="IPR038765">
    <property type="entry name" value="Papain-like_cys_pep_sf"/>
</dbReference>
<evidence type="ECO:0000256" key="5">
    <source>
        <dbReference type="ARBA" id="ARBA00022786"/>
    </source>
</evidence>
<evidence type="ECO:0000256" key="3">
    <source>
        <dbReference type="ARBA" id="ARBA00012759"/>
    </source>
</evidence>
<name>A0A813ULS7_9BILA</name>
<feature type="region of interest" description="Disordered" evidence="13">
    <location>
        <begin position="597"/>
        <end position="622"/>
    </location>
</feature>
<keyword evidence="5" id="KW-0833">Ubl conjugation pathway</keyword>
<dbReference type="OrthoDB" id="420187at2759"/>
<feature type="compositionally biased region" description="Basic and acidic residues" evidence="13">
    <location>
        <begin position="962"/>
        <end position="977"/>
    </location>
</feature>
<comment type="caution">
    <text evidence="15">The sequence shown here is derived from an EMBL/GenBank/DDBJ whole genome shotgun (WGS) entry which is preliminary data.</text>
</comment>
<feature type="compositionally biased region" description="Basic residues" evidence="13">
    <location>
        <begin position="761"/>
        <end position="784"/>
    </location>
</feature>
<dbReference type="PANTHER" id="PTHR24006:SF758">
    <property type="entry name" value="UBIQUITIN CARBOXYL-TERMINAL HYDROLASE 36"/>
    <property type="match status" value="1"/>
</dbReference>
<dbReference type="GO" id="GO:0006508">
    <property type="term" value="P:proteolysis"/>
    <property type="evidence" value="ECO:0007669"/>
    <property type="project" value="UniProtKB-KW"/>
</dbReference>
<dbReference type="SUPFAM" id="SSF54001">
    <property type="entry name" value="Cysteine proteinases"/>
    <property type="match status" value="1"/>
</dbReference>
<evidence type="ECO:0000256" key="11">
    <source>
        <dbReference type="ARBA" id="ARBA00042420"/>
    </source>
</evidence>
<keyword evidence="4" id="KW-0645">Protease</keyword>
<keyword evidence="17" id="KW-1185">Reference proteome</keyword>
<evidence type="ECO:0000256" key="6">
    <source>
        <dbReference type="ARBA" id="ARBA00022801"/>
    </source>
</evidence>
<feature type="compositionally biased region" description="Basic residues" evidence="13">
    <location>
        <begin position="808"/>
        <end position="818"/>
    </location>
</feature>
<dbReference type="PANTHER" id="PTHR24006">
    <property type="entry name" value="UBIQUITIN CARBOXYL-TERMINAL HYDROLASE"/>
    <property type="match status" value="1"/>
</dbReference>